<keyword evidence="4" id="KW-0732">Signal</keyword>
<accession>A0A3S0JMD0</accession>
<dbReference type="GO" id="GO:0016042">
    <property type="term" value="P:lipid catabolic process"/>
    <property type="evidence" value="ECO:0007669"/>
    <property type="project" value="UniProtKB-KW"/>
</dbReference>
<protein>
    <submittedName>
        <fullName evidence="6">Alpha/beta fold hydrolase</fullName>
    </submittedName>
</protein>
<dbReference type="Proteomes" id="UP000277007">
    <property type="component" value="Unassembled WGS sequence"/>
</dbReference>
<dbReference type="AlphaFoldDB" id="A0A3S0JMD0"/>
<evidence type="ECO:0000256" key="2">
    <source>
        <dbReference type="ARBA" id="ARBA00022963"/>
    </source>
</evidence>
<dbReference type="InterPro" id="IPR022742">
    <property type="entry name" value="Hydrolase_4"/>
</dbReference>
<dbReference type="PANTHER" id="PTHR10272:SF0">
    <property type="entry name" value="PLATELET-ACTIVATING FACTOR ACETYLHYDROLASE"/>
    <property type="match status" value="1"/>
</dbReference>
<reference evidence="6 7" key="1">
    <citation type="submission" date="2018-12" db="EMBL/GenBank/DDBJ databases">
        <authorList>
            <person name="Yang Y."/>
        </authorList>
    </citation>
    <scope>NUCLEOTIDE SEQUENCE [LARGE SCALE GENOMIC DNA]</scope>
    <source>
        <strain evidence="6 7">L-25-5w-1</strain>
    </source>
</reference>
<evidence type="ECO:0000259" key="5">
    <source>
        <dbReference type="Pfam" id="PF12146"/>
    </source>
</evidence>
<evidence type="ECO:0000256" key="3">
    <source>
        <dbReference type="ARBA" id="ARBA00023098"/>
    </source>
</evidence>
<evidence type="ECO:0000313" key="6">
    <source>
        <dbReference type="EMBL" id="RTR24612.1"/>
    </source>
</evidence>
<sequence length="357" mass="37481">MGRHTAPLWPTLALIAALPVGAASAAAAPDTAPAVGFRTMTIAESAQGRALEVALWYPTDDHARDTTLIADNRAFVGTALRVDAPPQPGRHPLVVLSHGYGGNWTNEQWLAADLAAQGYIVAAPNHPGTTTRDLAAPDQVRLWERPRDVSRVIDAVNADSRIAPTLVAQQAAVIGHSLGGWTAVALAGGRFDPARFAQSCQAHPAMAACGPEIGADRRDAATMTALAQPLGDARVRAVVTLDLGLTQGFDPASLAAVRVPALVIAAGPGNPKMPVDLESRTLADRLPAATTRYVAIDDASHFSFLRVCKADAIPLLEADRPGDGVVCRDGNGRDRAAIHRQVADQVSRFLKDTMPSL</sequence>
<dbReference type="PANTHER" id="PTHR10272">
    <property type="entry name" value="PLATELET-ACTIVATING FACTOR ACETYLHYDROLASE"/>
    <property type="match status" value="1"/>
</dbReference>
<feature type="chain" id="PRO_5018589346" evidence="4">
    <location>
        <begin position="23"/>
        <end position="357"/>
    </location>
</feature>
<keyword evidence="3" id="KW-0443">Lipid metabolism</keyword>
<keyword evidence="1 6" id="KW-0378">Hydrolase</keyword>
<dbReference type="InterPro" id="IPR016986">
    <property type="entry name" value="UCP031982_abhydr"/>
</dbReference>
<evidence type="ECO:0000256" key="4">
    <source>
        <dbReference type="SAM" id="SignalP"/>
    </source>
</evidence>
<name>A0A3S0JMD0_9PROT</name>
<feature type="signal peptide" evidence="4">
    <location>
        <begin position="1"/>
        <end position="22"/>
    </location>
</feature>
<dbReference type="InterPro" id="IPR029058">
    <property type="entry name" value="AB_hydrolase_fold"/>
</dbReference>
<gene>
    <name evidence="6" type="ORF">EJ903_02345</name>
</gene>
<dbReference type="OrthoDB" id="9814760at2"/>
<evidence type="ECO:0000256" key="1">
    <source>
        <dbReference type="ARBA" id="ARBA00022801"/>
    </source>
</evidence>
<dbReference type="EMBL" id="RXMA01000001">
    <property type="protein sequence ID" value="RTR24612.1"/>
    <property type="molecule type" value="Genomic_DNA"/>
</dbReference>
<dbReference type="SUPFAM" id="SSF53474">
    <property type="entry name" value="alpha/beta-Hydrolases"/>
    <property type="match status" value="1"/>
</dbReference>
<dbReference type="GO" id="GO:0003847">
    <property type="term" value="F:1-alkyl-2-acetylglycerophosphocholine esterase activity"/>
    <property type="evidence" value="ECO:0007669"/>
    <property type="project" value="TreeGrafter"/>
</dbReference>
<keyword evidence="2" id="KW-0442">Lipid degradation</keyword>
<dbReference type="PIRSF" id="PIRSF031982">
    <property type="entry name" value="UCP031982_abhydr"/>
    <property type="match status" value="1"/>
</dbReference>
<organism evidence="6 7">
    <name type="scientific">Azospirillum griseum</name>
    <dbReference type="NCBI Taxonomy" id="2496639"/>
    <lineage>
        <taxon>Bacteria</taxon>
        <taxon>Pseudomonadati</taxon>
        <taxon>Pseudomonadota</taxon>
        <taxon>Alphaproteobacteria</taxon>
        <taxon>Rhodospirillales</taxon>
        <taxon>Azospirillaceae</taxon>
        <taxon>Azospirillum</taxon>
    </lineage>
</organism>
<dbReference type="RefSeq" id="WP_126611684.1">
    <property type="nucleotide sequence ID" value="NZ_JBHUCY010000008.1"/>
</dbReference>
<dbReference type="Gene3D" id="3.40.50.1820">
    <property type="entry name" value="alpha/beta hydrolase"/>
    <property type="match status" value="1"/>
</dbReference>
<keyword evidence="7" id="KW-1185">Reference proteome</keyword>
<feature type="domain" description="Serine aminopeptidase S33" evidence="5">
    <location>
        <begin position="93"/>
        <end position="218"/>
    </location>
</feature>
<dbReference type="Pfam" id="PF12146">
    <property type="entry name" value="Hydrolase_4"/>
    <property type="match status" value="1"/>
</dbReference>
<comment type="caution">
    <text evidence="6">The sequence shown here is derived from an EMBL/GenBank/DDBJ whole genome shotgun (WGS) entry which is preliminary data.</text>
</comment>
<proteinExistence type="predicted"/>
<evidence type="ECO:0000313" key="7">
    <source>
        <dbReference type="Proteomes" id="UP000277007"/>
    </source>
</evidence>